<evidence type="ECO:0000256" key="4">
    <source>
        <dbReference type="ARBA" id="ARBA00023136"/>
    </source>
</evidence>
<dbReference type="InterPro" id="IPR001694">
    <property type="entry name" value="NADH_UbQ_OxRdtase_su1/FPO"/>
</dbReference>
<feature type="transmembrane region" description="Helical" evidence="5">
    <location>
        <begin position="25"/>
        <end position="49"/>
    </location>
</feature>
<feature type="transmembrane region" description="Helical" evidence="5">
    <location>
        <begin position="117"/>
        <end position="139"/>
    </location>
</feature>
<proteinExistence type="predicted"/>
<dbReference type="Proteomes" id="UP000192315">
    <property type="component" value="Unassembled WGS sequence"/>
</dbReference>
<dbReference type="EMBL" id="FWYE01000001">
    <property type="protein sequence ID" value="SMD30275.1"/>
    <property type="molecule type" value="Genomic_DNA"/>
</dbReference>
<keyword evidence="6" id="KW-0456">Lyase</keyword>
<feature type="transmembrane region" description="Helical" evidence="5">
    <location>
        <begin position="280"/>
        <end position="301"/>
    </location>
</feature>
<dbReference type="InterPro" id="IPR052561">
    <property type="entry name" value="ComplexI_Subunit1"/>
</dbReference>
<evidence type="ECO:0000313" key="6">
    <source>
        <dbReference type="EMBL" id="SMD30275.1"/>
    </source>
</evidence>
<feature type="transmembrane region" description="Helical" evidence="5">
    <location>
        <begin position="313"/>
        <end position="332"/>
    </location>
</feature>
<dbReference type="GO" id="GO:0005886">
    <property type="term" value="C:plasma membrane"/>
    <property type="evidence" value="ECO:0007669"/>
    <property type="project" value="TreeGrafter"/>
</dbReference>
<feature type="transmembrane region" description="Helical" evidence="5">
    <location>
        <begin position="197"/>
        <end position="215"/>
    </location>
</feature>
<evidence type="ECO:0000256" key="3">
    <source>
        <dbReference type="ARBA" id="ARBA00022989"/>
    </source>
</evidence>
<keyword evidence="2 5" id="KW-0812">Transmembrane</keyword>
<keyword evidence="7" id="KW-1185">Reference proteome</keyword>
<evidence type="ECO:0000313" key="7">
    <source>
        <dbReference type="Proteomes" id="UP000192315"/>
    </source>
</evidence>
<evidence type="ECO:0000256" key="5">
    <source>
        <dbReference type="SAM" id="Phobius"/>
    </source>
</evidence>
<organism evidence="6 7">
    <name type="scientific">Picrophilus torridus (strain ATCC 700027 / DSM 9790 / JCM 10055 / NBRC 100828 / KAW 2/3)</name>
    <dbReference type="NCBI Taxonomy" id="1122961"/>
    <lineage>
        <taxon>Archaea</taxon>
        <taxon>Methanobacteriati</taxon>
        <taxon>Thermoplasmatota</taxon>
        <taxon>Thermoplasmata</taxon>
        <taxon>Thermoplasmatales</taxon>
        <taxon>Picrophilaceae</taxon>
        <taxon>Picrophilus</taxon>
    </lineage>
</organism>
<protein>
    <submittedName>
        <fullName evidence="6">Formate hydrogenlyase subunit 4</fullName>
    </submittedName>
</protein>
<name>A0A8G2FVI9_PICTO</name>
<feature type="transmembrane region" description="Helical" evidence="5">
    <location>
        <begin position="86"/>
        <end position="111"/>
    </location>
</feature>
<dbReference type="GO" id="GO:0016829">
    <property type="term" value="F:lyase activity"/>
    <property type="evidence" value="ECO:0007669"/>
    <property type="project" value="UniProtKB-KW"/>
</dbReference>
<gene>
    <name evidence="6" type="ORF">SAMN02745355_0147</name>
</gene>
<accession>A0A8G2FVI9</accession>
<dbReference type="PANTHER" id="PTHR43359">
    <property type="entry name" value="FORMATE HYDROGENLYASE SUBUNIT 4"/>
    <property type="match status" value="1"/>
</dbReference>
<dbReference type="Pfam" id="PF00146">
    <property type="entry name" value="NADHdh"/>
    <property type="match status" value="1"/>
</dbReference>
<keyword evidence="4 5" id="KW-0472">Membrane</keyword>
<feature type="transmembrane region" description="Helical" evidence="5">
    <location>
        <begin position="258"/>
        <end position="274"/>
    </location>
</feature>
<dbReference type="PANTHER" id="PTHR43359:SF1">
    <property type="entry name" value="FORMATE HYDROGENLYASE SUBUNIT 4-RELATED"/>
    <property type="match status" value="1"/>
</dbReference>
<reference evidence="6 7" key="1">
    <citation type="submission" date="2017-04" db="EMBL/GenBank/DDBJ databases">
        <authorList>
            <person name="Varghese N."/>
            <person name="Submissions S."/>
        </authorList>
    </citation>
    <scope>NUCLEOTIDE SEQUENCE [LARGE SCALE GENOMIC DNA]</scope>
    <source>
        <strain evidence="6 7">DSM 9789</strain>
    </source>
</reference>
<keyword evidence="3 5" id="KW-1133">Transmembrane helix</keyword>
<feature type="transmembrane region" description="Helical" evidence="5">
    <location>
        <begin position="159"/>
        <end position="177"/>
    </location>
</feature>
<evidence type="ECO:0000256" key="2">
    <source>
        <dbReference type="ARBA" id="ARBA00022692"/>
    </source>
</evidence>
<sequence>MRNDTSAGHAQTAERLMASTLAGGVMLVLETLIQIITVIFISPLIAGIYENLKSKVELKKGPSVFQPYYDLFKYIKKETIVPYNAGFLFIYGSYLVFAILVLISFIIPVVIPEPVYFTASADFLGGALLFSLASFIKILGSVDSGSNYSVMGAARASSFTYLGEATLITVFFAVAFITRTDNPYVTNHYLVMHPFSYLTLLHIFASVAFFMVFLFETGRIPVESEGLMELGMIDGAFNYEYSGKLLAINKWSGYMKNYLLGSVLLNVFIFPWFMFSGRLFFLDVPVMILKWLLLMLILLFIETTLSKLRLYKVQDFLATAFTLSIAFLIVSVI</sequence>
<evidence type="ECO:0000256" key="1">
    <source>
        <dbReference type="ARBA" id="ARBA00004141"/>
    </source>
</evidence>
<dbReference type="AlphaFoldDB" id="A0A8G2FVI9"/>
<comment type="subcellular location">
    <subcellularLocation>
        <location evidence="1">Membrane</location>
        <topology evidence="1">Multi-pass membrane protein</topology>
    </subcellularLocation>
</comment>
<comment type="caution">
    <text evidence="6">The sequence shown here is derived from an EMBL/GenBank/DDBJ whole genome shotgun (WGS) entry which is preliminary data.</text>
</comment>